<comment type="caution">
    <text evidence="1">The sequence shown here is derived from an EMBL/GenBank/DDBJ whole genome shotgun (WGS) entry which is preliminary data.</text>
</comment>
<accession>A0ACB9UI37</accession>
<sequence length="191" mass="20239">MRCHGRVTLTPHRWTRLRKRDRPGGLDGTLVAAEGEEVAEGRAGSREPAEATGPGRLSAGLGKSFQAHRASDRTPEGQEEGPLKLSEADSVALRGVPRHAHPHSTHSGHSPALLPPPSRMEKPHDGPNVLECVASGPQSPGQAALSRTRPLRAWGLYRGTNAHVATDAHASTATGRTIRQQLNAASGELPK</sequence>
<evidence type="ECO:0000313" key="2">
    <source>
        <dbReference type="Proteomes" id="UP001057279"/>
    </source>
</evidence>
<gene>
    <name evidence="1" type="ORF">MJG53_014710</name>
</gene>
<reference evidence="1" key="1">
    <citation type="submission" date="2022-03" db="EMBL/GenBank/DDBJ databases">
        <title>Genomic analyses of argali, domestic sheep and their hybrids provide insights into chromosomal evolution, heterosis and genetic basis of agronomic traits.</title>
        <authorList>
            <person name="Li M."/>
        </authorList>
    </citation>
    <scope>NUCLEOTIDE SEQUENCE</scope>
    <source>
        <strain evidence="1">F1 hybrid</strain>
    </source>
</reference>
<dbReference type="Proteomes" id="UP001057279">
    <property type="component" value="Linkage Group LG17"/>
</dbReference>
<name>A0ACB9UI37_9CETA</name>
<organism evidence="1 2">
    <name type="scientific">Ovis ammon polii x Ovis aries</name>
    <dbReference type="NCBI Taxonomy" id="2918886"/>
    <lineage>
        <taxon>Eukaryota</taxon>
        <taxon>Metazoa</taxon>
        <taxon>Chordata</taxon>
        <taxon>Craniata</taxon>
        <taxon>Vertebrata</taxon>
        <taxon>Euteleostomi</taxon>
        <taxon>Mammalia</taxon>
        <taxon>Eutheria</taxon>
        <taxon>Laurasiatheria</taxon>
        <taxon>Artiodactyla</taxon>
        <taxon>Ruminantia</taxon>
        <taxon>Pecora</taxon>
        <taxon>Bovidae</taxon>
        <taxon>Caprinae</taxon>
        <taxon>Ovis</taxon>
    </lineage>
</organism>
<proteinExistence type="predicted"/>
<dbReference type="EMBL" id="CM043042">
    <property type="protein sequence ID" value="KAI4569092.1"/>
    <property type="molecule type" value="Genomic_DNA"/>
</dbReference>
<protein>
    <submittedName>
        <fullName evidence="1">Uncharacterized protein</fullName>
    </submittedName>
</protein>
<keyword evidence="2" id="KW-1185">Reference proteome</keyword>
<evidence type="ECO:0000313" key="1">
    <source>
        <dbReference type="EMBL" id="KAI4569092.1"/>
    </source>
</evidence>